<accession>A0ABV4NBF0</accession>
<feature type="transmembrane region" description="Helical" evidence="10">
    <location>
        <begin position="123"/>
        <end position="143"/>
    </location>
</feature>
<dbReference type="Gene3D" id="1.20.1740.10">
    <property type="entry name" value="Amino acid/polyamine transporter I"/>
    <property type="match status" value="1"/>
</dbReference>
<protein>
    <recommendedName>
        <fullName evidence="10">Aromatic amino acid permease</fullName>
    </recommendedName>
</protein>
<comment type="similarity">
    <text evidence="2 10">Belongs to the amino acid/polyamine transporter 2 family. Mtr/TnaB/TyrP permease subfamily.</text>
</comment>
<feature type="transmembrane region" description="Helical" evidence="10">
    <location>
        <begin position="311"/>
        <end position="327"/>
    </location>
</feature>
<evidence type="ECO:0000256" key="6">
    <source>
        <dbReference type="ARBA" id="ARBA00022692"/>
    </source>
</evidence>
<dbReference type="Pfam" id="PF03222">
    <property type="entry name" value="Trp_Tyr_perm"/>
    <property type="match status" value="1"/>
</dbReference>
<dbReference type="EMBL" id="JBFRUW010000027">
    <property type="protein sequence ID" value="MFA0568497.1"/>
    <property type="molecule type" value="Genomic_DNA"/>
</dbReference>
<name>A0ABV4NBF0_9VIBR</name>
<dbReference type="PANTHER" id="PTHR46997:SF2">
    <property type="entry name" value="TYROSINE-SPECIFIC TRANSPORT SYSTEM"/>
    <property type="match status" value="1"/>
</dbReference>
<comment type="function">
    <text evidence="10">Involved in transporting aromatic amino acids across the cytoplasmic membrane.</text>
</comment>
<dbReference type="Proteomes" id="UP001570417">
    <property type="component" value="Unassembled WGS sequence"/>
</dbReference>
<keyword evidence="12" id="KW-1185">Reference proteome</keyword>
<keyword evidence="3 10" id="KW-0813">Transport</keyword>
<dbReference type="InterPro" id="IPR013059">
    <property type="entry name" value="Trp_tyr_transpt"/>
</dbReference>
<comment type="caution">
    <text evidence="11">The sequence shown here is derived from an EMBL/GenBank/DDBJ whole genome shotgun (WGS) entry which is preliminary data.</text>
</comment>
<keyword evidence="7 10" id="KW-0029">Amino-acid transport</keyword>
<evidence type="ECO:0000256" key="1">
    <source>
        <dbReference type="ARBA" id="ARBA00004429"/>
    </source>
</evidence>
<proteinExistence type="inferred from homology"/>
<gene>
    <name evidence="11" type="ORF">AB4566_09445</name>
</gene>
<evidence type="ECO:0000256" key="2">
    <source>
        <dbReference type="ARBA" id="ARBA00005452"/>
    </source>
</evidence>
<dbReference type="NCBIfam" id="TIGR00837">
    <property type="entry name" value="araaP"/>
    <property type="match status" value="1"/>
</dbReference>
<reference evidence="11 12" key="1">
    <citation type="journal article" date="2024" name="ISME J.">
        <title>Tailless and filamentous prophages are predominant in marine Vibrio.</title>
        <authorList>
            <person name="Steensen K."/>
            <person name="Seneca J."/>
            <person name="Bartlau N."/>
            <person name="Yu X.A."/>
            <person name="Hussain F.A."/>
            <person name="Polz M.F."/>
        </authorList>
    </citation>
    <scope>NUCLEOTIDE SEQUENCE [LARGE SCALE GENOMIC DNA]</scope>
    <source>
        <strain evidence="11 12">10N.222.51.A1</strain>
    </source>
</reference>
<dbReference type="RefSeq" id="WP_372265956.1">
    <property type="nucleotide sequence ID" value="NZ_JBFRUW010000027.1"/>
</dbReference>
<feature type="transmembrane region" description="Helical" evidence="10">
    <location>
        <begin position="82"/>
        <end position="102"/>
    </location>
</feature>
<keyword evidence="8 10" id="KW-1133">Transmembrane helix</keyword>
<organism evidence="11 12">
    <name type="scientific">Vibrio gallaecicus</name>
    <dbReference type="NCBI Taxonomy" id="552386"/>
    <lineage>
        <taxon>Bacteria</taxon>
        <taxon>Pseudomonadati</taxon>
        <taxon>Pseudomonadota</taxon>
        <taxon>Gammaproteobacteria</taxon>
        <taxon>Vibrionales</taxon>
        <taxon>Vibrionaceae</taxon>
        <taxon>Vibrio</taxon>
    </lineage>
</organism>
<feature type="transmembrane region" description="Helical" evidence="10">
    <location>
        <begin position="390"/>
        <end position="412"/>
    </location>
</feature>
<dbReference type="InterPro" id="IPR018227">
    <property type="entry name" value="Amino_acid_transport_2"/>
</dbReference>
<dbReference type="PRINTS" id="PR00166">
    <property type="entry name" value="AROAAPRMEASE"/>
</dbReference>
<feature type="transmembrane region" description="Helical" evidence="10">
    <location>
        <begin position="149"/>
        <end position="170"/>
    </location>
</feature>
<keyword evidence="4 10" id="KW-1003">Cell membrane</keyword>
<feature type="transmembrane region" description="Helical" evidence="10">
    <location>
        <begin position="39"/>
        <end position="62"/>
    </location>
</feature>
<dbReference type="InterPro" id="IPR013061">
    <property type="entry name" value="Trp/try_permease_CS"/>
</dbReference>
<feature type="transmembrane region" description="Helical" evidence="10">
    <location>
        <begin position="6"/>
        <end position="27"/>
    </location>
</feature>
<evidence type="ECO:0000256" key="4">
    <source>
        <dbReference type="ARBA" id="ARBA00022475"/>
    </source>
</evidence>
<evidence type="ECO:0000313" key="12">
    <source>
        <dbReference type="Proteomes" id="UP001570417"/>
    </source>
</evidence>
<evidence type="ECO:0000256" key="7">
    <source>
        <dbReference type="ARBA" id="ARBA00022970"/>
    </source>
</evidence>
<keyword evidence="9 10" id="KW-0472">Membrane</keyword>
<comment type="subcellular location">
    <subcellularLocation>
        <location evidence="1 10">Cell inner membrane</location>
        <topology evidence="1 10">Multi-pass membrane protein</topology>
    </subcellularLocation>
</comment>
<feature type="transmembrane region" description="Helical" evidence="10">
    <location>
        <begin position="333"/>
        <end position="353"/>
    </location>
</feature>
<feature type="transmembrane region" description="Helical" evidence="10">
    <location>
        <begin position="269"/>
        <end position="291"/>
    </location>
</feature>
<evidence type="ECO:0000256" key="5">
    <source>
        <dbReference type="ARBA" id="ARBA00022519"/>
    </source>
</evidence>
<dbReference type="PANTHER" id="PTHR46997">
    <property type="entry name" value="LOW AFFINITY TRYPTOPHAN PERMEASE-RELATED"/>
    <property type="match status" value="1"/>
</dbReference>
<evidence type="ECO:0000256" key="9">
    <source>
        <dbReference type="ARBA" id="ARBA00023136"/>
    </source>
</evidence>
<sequence length="416" mass="44168">MNKSKVFGSTLIIAGTTIGAGMLALPLASAGIGFSTSLILMLILWALMAFTALLMVELHQFADNDATLHTLAEKILGTKGKWVASFAVMFLFYALCAAYIAGGGSQFNQRIFDLFDISLDSQLTTLLFTVLVAVVVTIGTHSVDRVNRVLFSLKLIAMVLVLSFLAPNITSQYLMSMPIQQGLIVAAIPVVFTSFGFHGSIPSIVKYLDGDVKSLRKVMLIGSALPLIIYVFWQGVTLGVVSQETLLADSSLGALLVSLSQTVQQSNLSVIVGIFADLALLTSFIGVSLGLFEFMGDSMGKHLGSAKRVKTAIITFVPPLGFALFYPQGFITALGYAAIALAVLAILLPTIMVHKVRTQPQSLIMATSVPASNASQTESLYQVRGGSKSLIIAGGIGLLIISFQLMISFGMLPSLG</sequence>
<feature type="transmembrane region" description="Helical" evidence="10">
    <location>
        <begin position="217"/>
        <end position="233"/>
    </location>
</feature>
<evidence type="ECO:0000256" key="10">
    <source>
        <dbReference type="RuleBase" id="RU367149"/>
    </source>
</evidence>
<keyword evidence="5 10" id="KW-0997">Cell inner membrane</keyword>
<keyword evidence="6 10" id="KW-0812">Transmembrane</keyword>
<evidence type="ECO:0000256" key="8">
    <source>
        <dbReference type="ARBA" id="ARBA00022989"/>
    </source>
</evidence>
<dbReference type="PROSITE" id="PS00594">
    <property type="entry name" value="AROMATIC_AA_PERMEASE_1"/>
    <property type="match status" value="1"/>
</dbReference>
<evidence type="ECO:0000256" key="3">
    <source>
        <dbReference type="ARBA" id="ARBA00022448"/>
    </source>
</evidence>
<evidence type="ECO:0000313" key="11">
    <source>
        <dbReference type="EMBL" id="MFA0568497.1"/>
    </source>
</evidence>
<feature type="transmembrane region" description="Helical" evidence="10">
    <location>
        <begin position="182"/>
        <end position="205"/>
    </location>
</feature>